<name>A0A1Y6BM05_9BACT</name>
<keyword evidence="2" id="KW-0808">Transferase</keyword>
<protein>
    <submittedName>
        <fullName evidence="2">Acetyltransferase (GNAT) domain-containing protein</fullName>
    </submittedName>
</protein>
<dbReference type="InterPro" id="IPR000182">
    <property type="entry name" value="GNAT_dom"/>
</dbReference>
<dbReference type="GO" id="GO:0016747">
    <property type="term" value="F:acyltransferase activity, transferring groups other than amino-acyl groups"/>
    <property type="evidence" value="ECO:0007669"/>
    <property type="project" value="InterPro"/>
</dbReference>
<evidence type="ECO:0000259" key="1">
    <source>
        <dbReference type="PROSITE" id="PS51186"/>
    </source>
</evidence>
<dbReference type="Pfam" id="PF13508">
    <property type="entry name" value="Acetyltransf_7"/>
    <property type="match status" value="1"/>
</dbReference>
<evidence type="ECO:0000313" key="2">
    <source>
        <dbReference type="EMBL" id="SMF10610.1"/>
    </source>
</evidence>
<dbReference type="RefSeq" id="WP_132317644.1">
    <property type="nucleotide sequence ID" value="NZ_FWZT01000005.1"/>
</dbReference>
<dbReference type="Gene3D" id="3.40.630.30">
    <property type="match status" value="1"/>
</dbReference>
<dbReference type="OrthoDB" id="9805924at2"/>
<dbReference type="STRING" id="1513793.SAMN06296036_10512"/>
<dbReference type="Proteomes" id="UP000192907">
    <property type="component" value="Unassembled WGS sequence"/>
</dbReference>
<dbReference type="EMBL" id="FWZT01000005">
    <property type="protein sequence ID" value="SMF10610.1"/>
    <property type="molecule type" value="Genomic_DNA"/>
</dbReference>
<gene>
    <name evidence="2" type="ORF">SAMN06296036_10512</name>
</gene>
<dbReference type="PROSITE" id="PS51186">
    <property type="entry name" value="GNAT"/>
    <property type="match status" value="1"/>
</dbReference>
<feature type="domain" description="N-acetyltransferase" evidence="1">
    <location>
        <begin position="16"/>
        <end position="146"/>
    </location>
</feature>
<dbReference type="InterPro" id="IPR016181">
    <property type="entry name" value="Acyl_CoA_acyltransferase"/>
</dbReference>
<keyword evidence="3" id="KW-1185">Reference proteome</keyword>
<accession>A0A1Y6BM05</accession>
<sequence length="146" mass="16234">MNISTITTKDELEKHIPLSQFIEELHEMLKPYEDSVEEITGGIGKCFSSGGKVVVAMEEEKLLGTVVILKTGMSGYIPDNLLLYVAVKPETRGKGLGRKIIETALDGLEGSVKLHVEHDNPASRLYERLGFTSKYREMRISLPLKS</sequence>
<dbReference type="CDD" id="cd04301">
    <property type="entry name" value="NAT_SF"/>
    <property type="match status" value="1"/>
</dbReference>
<dbReference type="AlphaFoldDB" id="A0A1Y6BM05"/>
<evidence type="ECO:0000313" key="3">
    <source>
        <dbReference type="Proteomes" id="UP000192907"/>
    </source>
</evidence>
<proteinExistence type="predicted"/>
<dbReference type="SUPFAM" id="SSF55729">
    <property type="entry name" value="Acyl-CoA N-acyltransferases (Nat)"/>
    <property type="match status" value="1"/>
</dbReference>
<organism evidence="2 3">
    <name type="scientific">Pseudobacteriovorax antillogorgiicola</name>
    <dbReference type="NCBI Taxonomy" id="1513793"/>
    <lineage>
        <taxon>Bacteria</taxon>
        <taxon>Pseudomonadati</taxon>
        <taxon>Bdellovibrionota</taxon>
        <taxon>Oligoflexia</taxon>
        <taxon>Oligoflexales</taxon>
        <taxon>Pseudobacteriovoracaceae</taxon>
        <taxon>Pseudobacteriovorax</taxon>
    </lineage>
</organism>
<reference evidence="3" key="1">
    <citation type="submission" date="2017-04" db="EMBL/GenBank/DDBJ databases">
        <authorList>
            <person name="Varghese N."/>
            <person name="Submissions S."/>
        </authorList>
    </citation>
    <scope>NUCLEOTIDE SEQUENCE [LARGE SCALE GENOMIC DNA]</scope>
    <source>
        <strain evidence="3">RKEM611</strain>
    </source>
</reference>